<proteinExistence type="predicted"/>
<feature type="transmembrane region" description="Helical" evidence="1">
    <location>
        <begin position="46"/>
        <end position="64"/>
    </location>
</feature>
<keyword evidence="1" id="KW-1133">Transmembrane helix</keyword>
<dbReference type="Proteomes" id="UP001596119">
    <property type="component" value="Unassembled WGS sequence"/>
</dbReference>
<dbReference type="SUPFAM" id="SSF53474">
    <property type="entry name" value="alpha/beta-Hydrolases"/>
    <property type="match status" value="1"/>
</dbReference>
<protein>
    <submittedName>
        <fullName evidence="2">Alpha/beta hydrolase</fullName>
    </submittedName>
</protein>
<keyword evidence="3" id="KW-1185">Reference proteome</keyword>
<dbReference type="Pfam" id="PF00756">
    <property type="entry name" value="Esterase"/>
    <property type="match status" value="1"/>
</dbReference>
<comment type="caution">
    <text evidence="2">The sequence shown here is derived from an EMBL/GenBank/DDBJ whole genome shotgun (WGS) entry which is preliminary data.</text>
</comment>
<reference evidence="3" key="1">
    <citation type="journal article" date="2019" name="Int. J. Syst. Evol. Microbiol.">
        <title>The Global Catalogue of Microorganisms (GCM) 10K type strain sequencing project: providing services to taxonomists for standard genome sequencing and annotation.</title>
        <authorList>
            <consortium name="The Broad Institute Genomics Platform"/>
            <consortium name="The Broad Institute Genome Sequencing Center for Infectious Disease"/>
            <person name="Wu L."/>
            <person name="Ma J."/>
        </authorList>
    </citation>
    <scope>NUCLEOTIDE SEQUENCE [LARGE SCALE GENOMIC DNA]</scope>
    <source>
        <strain evidence="3">CGMCC 4.7397</strain>
    </source>
</reference>
<dbReference type="InterPro" id="IPR029058">
    <property type="entry name" value="AB_hydrolase_fold"/>
</dbReference>
<keyword evidence="1" id="KW-0472">Membrane</keyword>
<keyword evidence="1" id="KW-0812">Transmembrane</keyword>
<dbReference type="Gene3D" id="3.40.50.1820">
    <property type="entry name" value="alpha/beta hydrolase"/>
    <property type="match status" value="1"/>
</dbReference>
<dbReference type="EMBL" id="JBHSQK010000052">
    <property type="protein sequence ID" value="MFC5950599.1"/>
    <property type="molecule type" value="Genomic_DNA"/>
</dbReference>
<gene>
    <name evidence="2" type="ORF">ACFQH9_20220</name>
</gene>
<accession>A0ABW1IEH1</accession>
<organism evidence="2 3">
    <name type="scientific">Pseudonocardia lutea</name>
    <dbReference type="NCBI Taxonomy" id="2172015"/>
    <lineage>
        <taxon>Bacteria</taxon>
        <taxon>Bacillati</taxon>
        <taxon>Actinomycetota</taxon>
        <taxon>Actinomycetes</taxon>
        <taxon>Pseudonocardiales</taxon>
        <taxon>Pseudonocardiaceae</taxon>
        <taxon>Pseudonocardia</taxon>
    </lineage>
</organism>
<evidence type="ECO:0000313" key="3">
    <source>
        <dbReference type="Proteomes" id="UP001596119"/>
    </source>
</evidence>
<evidence type="ECO:0000256" key="1">
    <source>
        <dbReference type="SAM" id="Phobius"/>
    </source>
</evidence>
<dbReference type="InterPro" id="IPR000801">
    <property type="entry name" value="Esterase-like"/>
</dbReference>
<feature type="transmembrane region" description="Helical" evidence="1">
    <location>
        <begin position="101"/>
        <end position="125"/>
    </location>
</feature>
<evidence type="ECO:0000313" key="2">
    <source>
        <dbReference type="EMBL" id="MFC5950599.1"/>
    </source>
</evidence>
<dbReference type="GO" id="GO:0016787">
    <property type="term" value="F:hydrolase activity"/>
    <property type="evidence" value="ECO:0007669"/>
    <property type="project" value="UniProtKB-KW"/>
</dbReference>
<dbReference type="InterPro" id="IPR050583">
    <property type="entry name" value="Mycobacterial_A85_antigen"/>
</dbReference>
<dbReference type="RefSeq" id="WP_379567752.1">
    <property type="nucleotide sequence ID" value="NZ_JBHSQK010000052.1"/>
</dbReference>
<keyword evidence="2" id="KW-0378">Hydrolase</keyword>
<feature type="transmembrane region" description="Helical" evidence="1">
    <location>
        <begin position="12"/>
        <end position="34"/>
    </location>
</feature>
<sequence length="437" mass="45602">MDLPRLLDAPLIAGALPTTVTVLGMLAGVVLLVGRTRRWWLRTVPLAAVAGVAAVGIVLLAVAVFRPFPDPLPPRVLLWIGVVVAAFVLAGHTIRRGWWQGVVAVVAALLVLATGAIKVNAVYGYRPTLGAALGRPFSNQIDLADVPAAPLLPAPRDRPVSASWTPPADMPHRGKISEVAVPGTVSGFAARAAWVYLPPAYLTSPRPRLPVLELIAGQPGGPEDWLLAGRLADAMDSFAAAHQGLAPVVVVPDATGSDLANTMCLNSQLGAAETYLARDVPAWVAATLQVVPEPMAVGGFSFGGTCALQLALRHPETFPTFLDVSGQAEPTLGDRASTVAAAFGGDENAFDEVAPLSELRRRAYPDLHGTLVVGRDDDTYRPQAEQVTTAARAAGATIALVELPAGHSWTLATQALEKALPWLAGRLAVLLPAPPPS</sequence>
<dbReference type="PANTHER" id="PTHR48098">
    <property type="entry name" value="ENTEROCHELIN ESTERASE-RELATED"/>
    <property type="match status" value="1"/>
</dbReference>
<name>A0ABW1IEH1_9PSEU</name>
<feature type="transmembrane region" description="Helical" evidence="1">
    <location>
        <begin position="76"/>
        <end position="94"/>
    </location>
</feature>
<dbReference type="PANTHER" id="PTHR48098:SF1">
    <property type="entry name" value="DIACYLGLYCEROL ACYLTRANSFERASE_MYCOLYLTRANSFERASE AG85A"/>
    <property type="match status" value="1"/>
</dbReference>